<dbReference type="PANTHER" id="PTHR30050">
    <property type="entry name" value="CHROMOSOMAL REPLICATION INITIATOR PROTEIN DNAA"/>
    <property type="match status" value="1"/>
</dbReference>
<dbReference type="Pfam" id="PF22688">
    <property type="entry name" value="Hda_lid"/>
    <property type="match status" value="1"/>
</dbReference>
<dbReference type="GO" id="GO:0005886">
    <property type="term" value="C:plasma membrane"/>
    <property type="evidence" value="ECO:0007669"/>
    <property type="project" value="TreeGrafter"/>
</dbReference>
<accession>A0A5M6I9C4</accession>
<dbReference type="SUPFAM" id="SSF52540">
    <property type="entry name" value="P-loop containing nucleoside triphosphate hydrolases"/>
    <property type="match status" value="1"/>
</dbReference>
<feature type="domain" description="Hda lid" evidence="1">
    <location>
        <begin position="172"/>
        <end position="223"/>
    </location>
</feature>
<evidence type="ECO:0000313" key="2">
    <source>
        <dbReference type="EMBL" id="KAA5604831.1"/>
    </source>
</evidence>
<dbReference type="GO" id="GO:0006270">
    <property type="term" value="P:DNA replication initiation"/>
    <property type="evidence" value="ECO:0007669"/>
    <property type="project" value="TreeGrafter"/>
</dbReference>
<dbReference type="PANTHER" id="PTHR30050:SF5">
    <property type="entry name" value="DNAA REGULATORY INACTIVATOR HDA"/>
    <property type="match status" value="1"/>
</dbReference>
<evidence type="ECO:0000313" key="3">
    <source>
        <dbReference type="Proteomes" id="UP000324065"/>
    </source>
</evidence>
<sequence>MVFDFPTRPALGREDFLVAPCNAEAVAWIDRWPDWSGPALALVGPVGGGKTHLAHVLAARTGALILEPSAVEAVDAALIAGLFTDEGQRVAVVELPVGALRFDPALEKALFHLLNMARENGGHVLLTAEVAPARWPVSLPDLRSRLAAIPVAQITPPDQTLLEMVLVKLFADRQVVVAPEVVRYLARRMERSFAAARAVVARLDTLAWTRGRPITLPLARAMLQRDSTVLSGGRSGDR</sequence>
<keyword evidence="3" id="KW-1185">Reference proteome</keyword>
<reference evidence="2 3" key="1">
    <citation type="submission" date="2019-09" db="EMBL/GenBank/DDBJ databases">
        <title>Genome sequence of Roseospira marina, one of the more divergent members of the non-sulfur purple photosynthetic bacterial family, the Rhodospirillaceae.</title>
        <authorList>
            <person name="Meyer T."/>
            <person name="Kyndt J."/>
        </authorList>
    </citation>
    <scope>NUCLEOTIDE SEQUENCE [LARGE SCALE GENOMIC DNA]</scope>
    <source>
        <strain evidence="2 3">DSM 15113</strain>
    </source>
</reference>
<proteinExistence type="predicted"/>
<dbReference type="Gene3D" id="3.40.50.300">
    <property type="entry name" value="P-loop containing nucleotide triphosphate hydrolases"/>
    <property type="match status" value="1"/>
</dbReference>
<name>A0A5M6I9C4_9PROT</name>
<organism evidence="2 3">
    <name type="scientific">Roseospira marina</name>
    <dbReference type="NCBI Taxonomy" id="140057"/>
    <lineage>
        <taxon>Bacteria</taxon>
        <taxon>Pseudomonadati</taxon>
        <taxon>Pseudomonadota</taxon>
        <taxon>Alphaproteobacteria</taxon>
        <taxon>Rhodospirillales</taxon>
        <taxon>Rhodospirillaceae</taxon>
        <taxon>Roseospira</taxon>
    </lineage>
</organism>
<protein>
    <recommendedName>
        <fullName evidence="1">Hda lid domain-containing protein</fullName>
    </recommendedName>
</protein>
<dbReference type="Proteomes" id="UP000324065">
    <property type="component" value="Unassembled WGS sequence"/>
</dbReference>
<dbReference type="EMBL" id="VWPJ01000014">
    <property type="protein sequence ID" value="KAA5604831.1"/>
    <property type="molecule type" value="Genomic_DNA"/>
</dbReference>
<dbReference type="AlphaFoldDB" id="A0A5M6I9C4"/>
<evidence type="ECO:0000259" key="1">
    <source>
        <dbReference type="Pfam" id="PF22688"/>
    </source>
</evidence>
<dbReference type="InterPro" id="IPR055199">
    <property type="entry name" value="Hda_lid"/>
</dbReference>
<dbReference type="GO" id="GO:0003688">
    <property type="term" value="F:DNA replication origin binding"/>
    <property type="evidence" value="ECO:0007669"/>
    <property type="project" value="TreeGrafter"/>
</dbReference>
<dbReference type="Gene3D" id="1.10.8.60">
    <property type="match status" value="1"/>
</dbReference>
<comment type="caution">
    <text evidence="2">The sequence shown here is derived from an EMBL/GenBank/DDBJ whole genome shotgun (WGS) entry which is preliminary data.</text>
</comment>
<gene>
    <name evidence="2" type="ORF">F1188_14285</name>
</gene>
<dbReference type="InterPro" id="IPR027417">
    <property type="entry name" value="P-loop_NTPase"/>
</dbReference>
<dbReference type="OrthoDB" id="7390113at2"/>